<evidence type="ECO:0000256" key="5">
    <source>
        <dbReference type="ARBA" id="ARBA00022723"/>
    </source>
</evidence>
<feature type="domain" description="TRNA-binding" evidence="13">
    <location>
        <begin position="39"/>
        <end position="153"/>
    </location>
</feature>
<dbReference type="InterPro" id="IPR002547">
    <property type="entry name" value="tRNA-bd_dom"/>
</dbReference>
<evidence type="ECO:0000256" key="2">
    <source>
        <dbReference type="ARBA" id="ARBA00012814"/>
    </source>
</evidence>
<dbReference type="GO" id="GO:0000049">
    <property type="term" value="F:tRNA binding"/>
    <property type="evidence" value="ECO:0007669"/>
    <property type="project" value="UniProtKB-UniRule"/>
</dbReference>
<evidence type="ECO:0000256" key="3">
    <source>
        <dbReference type="ARBA" id="ARBA00022555"/>
    </source>
</evidence>
<reference evidence="15 16" key="1">
    <citation type="submission" date="2019-01" db="EMBL/GenBank/DDBJ databases">
        <authorList>
            <consortium name="Pathogen Informatics"/>
        </authorList>
    </citation>
    <scope>NUCLEOTIDE SEQUENCE [LARGE SCALE GENOMIC DNA]</scope>
    <source>
        <strain evidence="15 16">NCTC10112</strain>
    </source>
</reference>
<evidence type="ECO:0000256" key="12">
    <source>
        <dbReference type="PROSITE-ProRule" id="PRU00209"/>
    </source>
</evidence>
<dbReference type="GO" id="GO:0005524">
    <property type="term" value="F:ATP binding"/>
    <property type="evidence" value="ECO:0007669"/>
    <property type="project" value="UniProtKB-KW"/>
</dbReference>
<dbReference type="GO" id="GO:0009328">
    <property type="term" value="C:phenylalanine-tRNA ligase complex"/>
    <property type="evidence" value="ECO:0007669"/>
    <property type="project" value="TreeGrafter"/>
</dbReference>
<dbReference type="EMBL" id="LR214940">
    <property type="protein sequence ID" value="VEU55597.1"/>
    <property type="molecule type" value="Genomic_DNA"/>
</dbReference>
<organism evidence="15 16">
    <name type="scientific">Metamycoplasma orale</name>
    <name type="common">Mycoplasma orale</name>
    <dbReference type="NCBI Taxonomy" id="2121"/>
    <lineage>
        <taxon>Bacteria</taxon>
        <taxon>Bacillati</taxon>
        <taxon>Mycoplasmatota</taxon>
        <taxon>Mycoplasmoidales</taxon>
        <taxon>Metamycoplasmataceae</taxon>
        <taxon>Metamycoplasma</taxon>
    </lineage>
</organism>
<dbReference type="Gene3D" id="3.50.40.10">
    <property type="entry name" value="Phenylalanyl-trna Synthetase, Chain B, domain 3"/>
    <property type="match status" value="1"/>
</dbReference>
<dbReference type="OrthoDB" id="9805455at2"/>
<keyword evidence="7" id="KW-0067">ATP-binding</keyword>
<dbReference type="GO" id="GO:0000287">
    <property type="term" value="F:magnesium ion binding"/>
    <property type="evidence" value="ECO:0007669"/>
    <property type="project" value="InterPro"/>
</dbReference>
<comment type="cofactor">
    <cofactor evidence="1">
        <name>Mg(2+)</name>
        <dbReference type="ChEBI" id="CHEBI:18420"/>
    </cofactor>
</comment>
<keyword evidence="8" id="KW-0460">Magnesium</keyword>
<protein>
    <recommendedName>
        <fullName evidence="2">phenylalanine--tRNA ligase</fullName>
        <ecNumber evidence="2">6.1.1.20</ecNumber>
    </recommendedName>
</protein>
<dbReference type="KEGG" id="mob:NCTC10112_00313"/>
<dbReference type="PANTHER" id="PTHR10947">
    <property type="entry name" value="PHENYLALANYL-TRNA SYNTHETASE BETA CHAIN AND LEUCINE-RICH REPEAT-CONTAINING PROTEIN 47"/>
    <property type="match status" value="1"/>
</dbReference>
<dbReference type="Gene3D" id="3.30.56.10">
    <property type="match status" value="2"/>
</dbReference>
<keyword evidence="5" id="KW-0479">Metal-binding</keyword>
<evidence type="ECO:0000256" key="11">
    <source>
        <dbReference type="ARBA" id="ARBA00023146"/>
    </source>
</evidence>
<dbReference type="Gene3D" id="3.30.930.10">
    <property type="entry name" value="Bira Bifunctional Protein, Domain 2"/>
    <property type="match status" value="1"/>
</dbReference>
<keyword evidence="16" id="KW-1185">Reference proteome</keyword>
<dbReference type="Gene3D" id="2.40.50.140">
    <property type="entry name" value="Nucleic acid-binding proteins"/>
    <property type="match status" value="1"/>
</dbReference>
<dbReference type="InterPro" id="IPR012340">
    <property type="entry name" value="NA-bd_OB-fold"/>
</dbReference>
<dbReference type="PROSITE" id="PS50886">
    <property type="entry name" value="TRBD"/>
    <property type="match status" value="1"/>
</dbReference>
<keyword evidence="11" id="KW-0030">Aminoacyl-tRNA synthetase</keyword>
<dbReference type="InterPro" id="IPR009061">
    <property type="entry name" value="DNA-bd_dom_put_sf"/>
</dbReference>
<evidence type="ECO:0000256" key="9">
    <source>
        <dbReference type="ARBA" id="ARBA00022884"/>
    </source>
</evidence>
<evidence type="ECO:0000256" key="8">
    <source>
        <dbReference type="ARBA" id="ARBA00022842"/>
    </source>
</evidence>
<name>A0A448ZWD7_METOS</name>
<dbReference type="PROSITE" id="PS51483">
    <property type="entry name" value="B5"/>
    <property type="match status" value="1"/>
</dbReference>
<keyword evidence="6" id="KW-0547">Nucleotide-binding</keyword>
<evidence type="ECO:0000256" key="6">
    <source>
        <dbReference type="ARBA" id="ARBA00022741"/>
    </source>
</evidence>
<dbReference type="Pfam" id="PF03483">
    <property type="entry name" value="B3_4"/>
    <property type="match status" value="1"/>
</dbReference>
<dbReference type="Proteomes" id="UP000290482">
    <property type="component" value="Chromosome"/>
</dbReference>
<dbReference type="PANTHER" id="PTHR10947:SF0">
    <property type="entry name" value="PHENYLALANINE--TRNA LIGASE BETA SUBUNIT"/>
    <property type="match status" value="1"/>
</dbReference>
<dbReference type="InterPro" id="IPR041616">
    <property type="entry name" value="PheRS_beta_core"/>
</dbReference>
<sequence>MIFSYRRLIKEANLQNVSINDIAKAINSIGFEVEEIKKFNEVEGIKFGHVLKIYKNPNAERLSVCEIEVSNGETKIIQTTATNVKQDDYLMIFPIGSKSKNVTFAARVMQGIESQGMLVGLSEVGFDENIIPQEFQDQIFTFKKVDLNLDPLEYFELNDYLIDVTILSNRADATCYLIMAKELGAYFNSKPLKLKENKSTLKSSLNVSDKLIDTNYLSLVETTDSINLSIQDKMLLWKHGIRTDDSALDLASLTLLYAGVPCFAYNNLISNEISTENYSKKVTLNNNLQNIEVELENNLVVKNGNKVLSLASVTPLKEAFEKNAKGNTIFELSSFGINKVRKSAKQAKFETLASLRGQKEIAPGQIILAYHFLSTYLINFSVLINKPKIKNQSIFLDKKIIDKYAAFSITRTKKFSDVINKLEILGFEYNKKLNDLKVPSYRYDIFSYQDLIEEIFRFYGYDNFVSKQIPITVTSENLENVNPNEKILESFKDKNYMNVRTFSLIKPEENIFNPFNFTNTLVANDSKNYDHSSLRNSMIVSLNNVLVHNKKQNINNISIFEIGMINNMPNVLGIASNEKTFEEIKRDILSLTNKSLVFKKSNNIIFHKNVSADIYLEDIYIGYLAKLNPNVLKSNAIFGEILLDKLTNKKHQYVPYNKNQLKSRDITFTLNKNESIEAKLNEINKLKGIYEISIKDVFEKDNNTKNVTISIVLESWAADFFDKVFNK</sequence>
<feature type="domain" description="B5" evidence="14">
    <location>
        <begin position="389"/>
        <end position="466"/>
    </location>
</feature>
<accession>A0A448ZWD7</accession>
<evidence type="ECO:0000256" key="10">
    <source>
        <dbReference type="ARBA" id="ARBA00022917"/>
    </source>
</evidence>
<dbReference type="NCBIfam" id="NF001882">
    <property type="entry name" value="PRK00629.5-4"/>
    <property type="match status" value="1"/>
</dbReference>
<dbReference type="EC" id="6.1.1.20" evidence="2"/>
<dbReference type="InterPro" id="IPR005147">
    <property type="entry name" value="tRNA_synthase_B5-dom"/>
</dbReference>
<dbReference type="RefSeq" id="WP_022936236.1">
    <property type="nucleotide sequence ID" value="NZ_LR214940.1"/>
</dbReference>
<dbReference type="AlphaFoldDB" id="A0A448ZWD7"/>
<evidence type="ECO:0000256" key="4">
    <source>
        <dbReference type="ARBA" id="ARBA00022598"/>
    </source>
</evidence>
<dbReference type="Pfam" id="PF01588">
    <property type="entry name" value="tRNA_bind"/>
    <property type="match status" value="1"/>
</dbReference>
<dbReference type="SUPFAM" id="SSF46955">
    <property type="entry name" value="Putative DNA-binding domain"/>
    <property type="match status" value="1"/>
</dbReference>
<dbReference type="SMART" id="SM00874">
    <property type="entry name" value="B5"/>
    <property type="match status" value="1"/>
</dbReference>
<keyword evidence="10" id="KW-0648">Protein biosynthesis</keyword>
<evidence type="ECO:0000256" key="7">
    <source>
        <dbReference type="ARBA" id="ARBA00022840"/>
    </source>
</evidence>
<dbReference type="SUPFAM" id="SSF56037">
    <property type="entry name" value="PheT/TilS domain"/>
    <property type="match status" value="1"/>
</dbReference>
<keyword evidence="9 12" id="KW-0694">RNA-binding</keyword>
<dbReference type="InterPro" id="IPR005146">
    <property type="entry name" value="B3/B4_tRNA-bd"/>
</dbReference>
<evidence type="ECO:0000313" key="16">
    <source>
        <dbReference type="Proteomes" id="UP000290482"/>
    </source>
</evidence>
<keyword evidence="3 12" id="KW-0820">tRNA-binding</keyword>
<dbReference type="Pfam" id="PF17759">
    <property type="entry name" value="tRNA_synthFbeta"/>
    <property type="match status" value="1"/>
</dbReference>
<dbReference type="GO" id="GO:0004826">
    <property type="term" value="F:phenylalanine-tRNA ligase activity"/>
    <property type="evidence" value="ECO:0007669"/>
    <property type="project" value="UniProtKB-EC"/>
</dbReference>
<evidence type="ECO:0000259" key="13">
    <source>
        <dbReference type="PROSITE" id="PS50886"/>
    </source>
</evidence>
<dbReference type="SUPFAM" id="SSF55681">
    <property type="entry name" value="Class II aaRS and biotin synthetases"/>
    <property type="match status" value="1"/>
</dbReference>
<evidence type="ECO:0000256" key="1">
    <source>
        <dbReference type="ARBA" id="ARBA00001946"/>
    </source>
</evidence>
<evidence type="ECO:0000259" key="14">
    <source>
        <dbReference type="PROSITE" id="PS51483"/>
    </source>
</evidence>
<dbReference type="SUPFAM" id="SSF50249">
    <property type="entry name" value="Nucleic acid-binding proteins"/>
    <property type="match status" value="1"/>
</dbReference>
<proteinExistence type="predicted"/>
<gene>
    <name evidence="15" type="primary">pheT</name>
    <name evidence="15" type="ORF">NCTC10112_00313</name>
</gene>
<dbReference type="InterPro" id="IPR045864">
    <property type="entry name" value="aa-tRNA-synth_II/BPL/LPL"/>
</dbReference>
<dbReference type="GO" id="GO:0006432">
    <property type="term" value="P:phenylalanyl-tRNA aminoacylation"/>
    <property type="evidence" value="ECO:0007669"/>
    <property type="project" value="InterPro"/>
</dbReference>
<dbReference type="InterPro" id="IPR045060">
    <property type="entry name" value="Phe-tRNA-ligase_IIc_bsu"/>
</dbReference>
<evidence type="ECO:0000313" key="15">
    <source>
        <dbReference type="EMBL" id="VEU55597.1"/>
    </source>
</evidence>
<dbReference type="InterPro" id="IPR020825">
    <property type="entry name" value="Phe-tRNA_synthase-like_B3/B4"/>
</dbReference>
<keyword evidence="4 15" id="KW-0436">Ligase</keyword>
<dbReference type="Pfam" id="PF03484">
    <property type="entry name" value="B5"/>
    <property type="match status" value="1"/>
</dbReference>